<evidence type="ECO:0000256" key="3">
    <source>
        <dbReference type="ARBA" id="ARBA00022842"/>
    </source>
</evidence>
<keyword evidence="4" id="KW-1003">Cell membrane</keyword>
<comment type="similarity">
    <text evidence="4">Belongs to the inositol monophosphatase superfamily. CysQ family.</text>
</comment>
<comment type="subcellular location">
    <subcellularLocation>
        <location evidence="4">Cell membrane</location>
        <topology evidence="4">Peripheral membrane protein</topology>
        <orientation evidence="4">Cytoplasmic side</orientation>
    </subcellularLocation>
</comment>
<evidence type="ECO:0000256" key="1">
    <source>
        <dbReference type="ARBA" id="ARBA00001625"/>
    </source>
</evidence>
<feature type="binding site" evidence="4">
    <location>
        <position position="87"/>
    </location>
    <ligand>
        <name>Mg(2+)</name>
        <dbReference type="ChEBI" id="CHEBI:18420"/>
        <label>2</label>
    </ligand>
</feature>
<accession>A0ABU3L9F1</accession>
<dbReference type="Gene3D" id="3.30.540.10">
    <property type="entry name" value="Fructose-1,6-Bisphosphatase, subunit A, domain 1"/>
    <property type="match status" value="1"/>
</dbReference>
<feature type="binding site" evidence="4">
    <location>
        <position position="67"/>
    </location>
    <ligand>
        <name>Mg(2+)</name>
        <dbReference type="ChEBI" id="CHEBI:18420"/>
        <label>1</label>
    </ligand>
</feature>
<dbReference type="GO" id="GO:0008441">
    <property type="term" value="F:3'(2'),5'-bisphosphate nucleotidase activity"/>
    <property type="evidence" value="ECO:0007669"/>
    <property type="project" value="UniProtKB-EC"/>
</dbReference>
<feature type="binding site" evidence="4">
    <location>
        <position position="87"/>
    </location>
    <ligand>
        <name>Mg(2+)</name>
        <dbReference type="ChEBI" id="CHEBI:18420"/>
        <label>1</label>
    </ligand>
</feature>
<comment type="caution">
    <text evidence="5">The sequence shown here is derived from an EMBL/GenBank/DDBJ whole genome shotgun (WGS) entry which is preliminary data.</text>
</comment>
<feature type="binding site" evidence="4">
    <location>
        <begin position="89"/>
        <end position="92"/>
    </location>
    <ligand>
        <name>substrate</name>
    </ligand>
</feature>
<feature type="binding site" evidence="4">
    <location>
        <position position="90"/>
    </location>
    <ligand>
        <name>Mg(2+)</name>
        <dbReference type="ChEBI" id="CHEBI:18420"/>
        <label>2</label>
    </ligand>
</feature>
<dbReference type="EC" id="3.1.3.7" evidence="4"/>
<comment type="catalytic activity">
    <reaction evidence="1 4">
        <text>adenosine 3',5'-bisphosphate + H2O = AMP + phosphate</text>
        <dbReference type="Rhea" id="RHEA:10040"/>
        <dbReference type="ChEBI" id="CHEBI:15377"/>
        <dbReference type="ChEBI" id="CHEBI:43474"/>
        <dbReference type="ChEBI" id="CHEBI:58343"/>
        <dbReference type="ChEBI" id="CHEBI:456215"/>
        <dbReference type="EC" id="3.1.3.7"/>
    </reaction>
</comment>
<keyword evidence="4" id="KW-0472">Membrane</keyword>
<protein>
    <recommendedName>
        <fullName evidence="4">3'(2'),5'-bisphosphate nucleotidase CysQ</fullName>
        <ecNumber evidence="4">3.1.3.7</ecNumber>
    </recommendedName>
    <alternativeName>
        <fullName evidence="4">3'(2'),5-bisphosphonucleoside 3'(2')-phosphohydrolase</fullName>
    </alternativeName>
    <alternativeName>
        <fullName evidence="4">3'-phosphoadenosine 5'-phosphate phosphatase</fullName>
        <shortName evidence="4">PAP phosphatase</shortName>
    </alternativeName>
</protein>
<comment type="function">
    <text evidence="4">Converts adenosine-3',5'-bisphosphate (PAP) to AMP.</text>
</comment>
<evidence type="ECO:0000256" key="2">
    <source>
        <dbReference type="ARBA" id="ARBA00022723"/>
    </source>
</evidence>
<dbReference type="InterPro" id="IPR050725">
    <property type="entry name" value="CysQ/Inositol_MonoPase"/>
</dbReference>
<dbReference type="Pfam" id="PF00459">
    <property type="entry name" value="Inositol_P"/>
    <property type="match status" value="1"/>
</dbReference>
<dbReference type="PRINTS" id="PR00377">
    <property type="entry name" value="IMPHPHTASES"/>
</dbReference>
<keyword evidence="3 4" id="KW-0460">Magnesium</keyword>
<dbReference type="HAMAP" id="MF_02095">
    <property type="entry name" value="CysQ"/>
    <property type="match status" value="1"/>
</dbReference>
<sequence length="268" mass="30243">MVTPTETLKIAINAAINAGKAILEVYEKPDFKSEFKQDNSPLTEADKAANEVINTYLANTAYPIISEENKNEDYKIRKNWDYCWIVDPLDGTKEFIKRNGEFTVNIALAKNGVPILGVIYVPVSRELYYANVRKKDAFKAILNEEHEMVNDLFDVSDSIYPANTNRSIVRVVGSRSHMNQKTLDFISELEDKYENVEIVSKGSSLKFCLVAEGKADIYPRFAPTMEWDTAAGQAICNAVGVKVIEQDGKNALHYNKEDLLNPFFMVSH</sequence>
<dbReference type="CDD" id="cd01638">
    <property type="entry name" value="CysQ"/>
    <property type="match status" value="1"/>
</dbReference>
<dbReference type="InterPro" id="IPR006240">
    <property type="entry name" value="CysQ"/>
</dbReference>
<evidence type="ECO:0000313" key="6">
    <source>
        <dbReference type="Proteomes" id="UP001250656"/>
    </source>
</evidence>
<organism evidence="5 6">
    <name type="scientific">Pricia mediterranea</name>
    <dbReference type="NCBI Taxonomy" id="3076079"/>
    <lineage>
        <taxon>Bacteria</taxon>
        <taxon>Pseudomonadati</taxon>
        <taxon>Bacteroidota</taxon>
        <taxon>Flavobacteriia</taxon>
        <taxon>Flavobacteriales</taxon>
        <taxon>Flavobacteriaceae</taxon>
        <taxon>Pricia</taxon>
    </lineage>
</organism>
<dbReference type="NCBIfam" id="TIGR01331">
    <property type="entry name" value="bisphos_cysQ"/>
    <property type="match status" value="1"/>
</dbReference>
<dbReference type="PROSITE" id="PS00629">
    <property type="entry name" value="IMP_1"/>
    <property type="match status" value="1"/>
</dbReference>
<keyword evidence="6" id="KW-1185">Reference proteome</keyword>
<keyword evidence="4 5" id="KW-0378">Hydrolase</keyword>
<dbReference type="EMBL" id="JAVTTP010000001">
    <property type="protein sequence ID" value="MDT7830208.1"/>
    <property type="molecule type" value="Genomic_DNA"/>
</dbReference>
<dbReference type="Gene3D" id="3.40.190.80">
    <property type="match status" value="1"/>
</dbReference>
<reference evidence="5 6" key="1">
    <citation type="submission" date="2023-09" db="EMBL/GenBank/DDBJ databases">
        <title>Novel taxa isolated from Blanes Bay.</title>
        <authorList>
            <person name="Rey-Velasco X."/>
            <person name="Lucena T."/>
        </authorList>
    </citation>
    <scope>NUCLEOTIDE SEQUENCE [LARGE SCALE GENOMIC DNA]</scope>
    <source>
        <strain evidence="5 6">S334</strain>
    </source>
</reference>
<proteinExistence type="inferred from homology"/>
<gene>
    <name evidence="4 5" type="primary">cysQ</name>
    <name evidence="5" type="ORF">RQM65_16185</name>
</gene>
<feature type="binding site" evidence="4">
    <location>
        <position position="228"/>
    </location>
    <ligand>
        <name>substrate</name>
    </ligand>
</feature>
<dbReference type="InterPro" id="IPR000760">
    <property type="entry name" value="Inositol_monophosphatase-like"/>
</dbReference>
<evidence type="ECO:0000256" key="4">
    <source>
        <dbReference type="HAMAP-Rule" id="MF_02095"/>
    </source>
</evidence>
<feature type="binding site" evidence="4">
    <location>
        <position position="89"/>
    </location>
    <ligand>
        <name>Mg(2+)</name>
        <dbReference type="ChEBI" id="CHEBI:18420"/>
        <label>1</label>
    </ligand>
</feature>
<dbReference type="SUPFAM" id="SSF56655">
    <property type="entry name" value="Carbohydrate phosphatase"/>
    <property type="match status" value="1"/>
</dbReference>
<keyword evidence="2 4" id="KW-0479">Metal-binding</keyword>
<dbReference type="InterPro" id="IPR020583">
    <property type="entry name" value="Inositol_monoP_metal-BS"/>
</dbReference>
<dbReference type="Proteomes" id="UP001250656">
    <property type="component" value="Unassembled WGS sequence"/>
</dbReference>
<dbReference type="RefSeq" id="WP_314016458.1">
    <property type="nucleotide sequence ID" value="NZ_JAVTTP010000001.1"/>
</dbReference>
<name>A0ABU3L9F1_9FLAO</name>
<evidence type="ECO:0000313" key="5">
    <source>
        <dbReference type="EMBL" id="MDT7830208.1"/>
    </source>
</evidence>
<dbReference type="PANTHER" id="PTHR43028:SF5">
    <property type="entry name" value="3'(2'),5'-BISPHOSPHATE NUCLEOTIDASE 1"/>
    <property type="match status" value="1"/>
</dbReference>
<feature type="binding site" evidence="4">
    <location>
        <position position="228"/>
    </location>
    <ligand>
        <name>Mg(2+)</name>
        <dbReference type="ChEBI" id="CHEBI:18420"/>
        <label>2</label>
    </ligand>
</feature>
<feature type="binding site" evidence="4">
    <location>
        <position position="67"/>
    </location>
    <ligand>
        <name>substrate</name>
    </ligand>
</feature>
<dbReference type="PANTHER" id="PTHR43028">
    <property type="entry name" value="3'(2'),5'-BISPHOSPHATE NUCLEOTIDASE 1"/>
    <property type="match status" value="1"/>
</dbReference>
<comment type="cofactor">
    <cofactor evidence="4">
        <name>Mg(2+)</name>
        <dbReference type="ChEBI" id="CHEBI:18420"/>
    </cofactor>
</comment>